<feature type="compositionally biased region" description="Polar residues" evidence="1">
    <location>
        <begin position="608"/>
        <end position="622"/>
    </location>
</feature>
<keyword evidence="3" id="KW-1185">Reference proteome</keyword>
<comment type="caution">
    <text evidence="2">The sequence shown here is derived from an EMBL/GenBank/DDBJ whole genome shotgun (WGS) entry which is preliminary data.</text>
</comment>
<feature type="region of interest" description="Disordered" evidence="1">
    <location>
        <begin position="106"/>
        <end position="370"/>
    </location>
</feature>
<feature type="compositionally biased region" description="Acidic residues" evidence="1">
    <location>
        <begin position="523"/>
        <end position="536"/>
    </location>
</feature>
<name>A0A4Z2HPF2_9TELE</name>
<feature type="compositionally biased region" description="Basic and acidic residues" evidence="1">
    <location>
        <begin position="231"/>
        <end position="257"/>
    </location>
</feature>
<dbReference type="AlphaFoldDB" id="A0A4Z2HPF2"/>
<feature type="region of interest" description="Disordered" evidence="1">
    <location>
        <begin position="586"/>
        <end position="684"/>
    </location>
</feature>
<feature type="compositionally biased region" description="Basic and acidic residues" evidence="1">
    <location>
        <begin position="724"/>
        <end position="736"/>
    </location>
</feature>
<gene>
    <name evidence="2" type="ORF">EYF80_022045</name>
</gene>
<evidence type="ECO:0000313" key="3">
    <source>
        <dbReference type="Proteomes" id="UP000314294"/>
    </source>
</evidence>
<feature type="compositionally biased region" description="Polar residues" evidence="1">
    <location>
        <begin position="706"/>
        <end position="717"/>
    </location>
</feature>
<feature type="region of interest" description="Disordered" evidence="1">
    <location>
        <begin position="699"/>
        <end position="745"/>
    </location>
</feature>
<feature type="compositionally biased region" description="Basic and acidic residues" evidence="1">
    <location>
        <begin position="136"/>
        <end position="153"/>
    </location>
</feature>
<protein>
    <submittedName>
        <fullName evidence="2">Uncharacterized protein</fullName>
    </submittedName>
</protein>
<feature type="compositionally biased region" description="Basic and acidic residues" evidence="1">
    <location>
        <begin position="297"/>
        <end position="308"/>
    </location>
</feature>
<feature type="compositionally biased region" description="Basic residues" evidence="1">
    <location>
        <begin position="69"/>
        <end position="78"/>
    </location>
</feature>
<sequence length="880" mass="96197">MEGVDSGLGEAPPTSDKKMRSPPDDIETEMTEVVETLTHKTRGKTRLLKLKKDSLPPSFISDETEHQPLRKSSRKKPKKDSEPDKILEEKQKKSLEKVAEWLMKVPTEGSLELDKPDEDAGDSDSCSSASTIDINTHNRDVNTKREERSKALEEQVFGAVYKRERRGKRTISPPLHVLGKTPRTKETRTVSKMRKRNTLTPADKSESSMEEEQQGIEEENDTSSDIFSKAKQKEATKEQSKDKNEEESNKIPESDKIDDNEDFACSASDIGQLPHRKSNRATRYALQQVDSDFQEQAEAKSESAERKQSEKRKSKNKTSEKSKPARVPKPLVLVGVTNGETSPKARPRSEEVQVHIENYPSSEDQEIPVMRITRRSRRLQVFAEEVQEGHKKANLKANTAEKGRNVAKQSEEAKGRTLDDKASTQNGNATRGAERNGCIFDQELEEIENVESGERISYLRPEDVQESIAEVPNVSPSSEARASCHVVPSSTSPAPAVVEPTLGSDDRNNTRLETFARQAESAGTEDEEDRNDSELDTEQLLKSFKATKRKSFLLGAPNVKRSRGLGQENLQEADVKPQICSGVESAKNPIRTKVPGISTQEASRDNDNSSWSDFISPSNSPAQKRKPVIKKPDQEVVEASVPDGSCSGEDSAGGNCVSRNSVSSALTPNKVSKRDIESPHLSVGPLVLDSGLCFRAAEDEELNEPSKCSQGTENQLDCTGRDAGQGKETGDEEAARGTHSVNGTQRVWEAESSLTPNGLGLPVAQIVHEATSSSCHSSVDGAARKRTRARRLESSLESEGSEEGLPTLTEIFGTSAPRPPPAVTEDPGREGAAAGGGRPLSRPAACPSPDGVHSSQGSVDLFGTPEECKLILTNQNSLKV</sequence>
<dbReference type="Proteomes" id="UP000314294">
    <property type="component" value="Unassembled WGS sequence"/>
</dbReference>
<feature type="compositionally biased region" description="Basic and acidic residues" evidence="1">
    <location>
        <begin position="399"/>
        <end position="422"/>
    </location>
</feature>
<feature type="compositionally biased region" description="Basic and acidic residues" evidence="1">
    <location>
        <begin position="79"/>
        <end position="92"/>
    </location>
</feature>
<feature type="compositionally biased region" description="Basic residues" evidence="1">
    <location>
        <begin position="39"/>
        <end position="49"/>
    </location>
</feature>
<feature type="compositionally biased region" description="Acidic residues" evidence="1">
    <location>
        <begin position="208"/>
        <end position="222"/>
    </location>
</feature>
<feature type="compositionally biased region" description="Polar residues" evidence="1">
    <location>
        <begin position="657"/>
        <end position="670"/>
    </location>
</feature>
<evidence type="ECO:0000256" key="1">
    <source>
        <dbReference type="SAM" id="MobiDB-lite"/>
    </source>
</evidence>
<feature type="compositionally biased region" description="Low complexity" evidence="1">
    <location>
        <begin position="123"/>
        <end position="133"/>
    </location>
</feature>
<feature type="region of interest" description="Disordered" evidence="1">
    <location>
        <begin position="1"/>
        <end position="92"/>
    </location>
</feature>
<evidence type="ECO:0000313" key="2">
    <source>
        <dbReference type="EMBL" id="TNN67729.1"/>
    </source>
</evidence>
<feature type="region of interest" description="Disordered" evidence="1">
    <location>
        <begin position="770"/>
        <end position="859"/>
    </location>
</feature>
<reference evidence="2 3" key="1">
    <citation type="submission" date="2019-03" db="EMBL/GenBank/DDBJ databases">
        <title>First draft genome of Liparis tanakae, snailfish: a comprehensive survey of snailfish specific genes.</title>
        <authorList>
            <person name="Kim W."/>
            <person name="Song I."/>
            <person name="Jeong J.-H."/>
            <person name="Kim D."/>
            <person name="Kim S."/>
            <person name="Ryu S."/>
            <person name="Song J.Y."/>
            <person name="Lee S.K."/>
        </authorList>
    </citation>
    <scope>NUCLEOTIDE SEQUENCE [LARGE SCALE GENOMIC DNA]</scope>
    <source>
        <tissue evidence="2">Muscle</tissue>
    </source>
</reference>
<feature type="region of interest" description="Disordered" evidence="1">
    <location>
        <begin position="470"/>
        <end position="536"/>
    </location>
</feature>
<organism evidence="2 3">
    <name type="scientific">Liparis tanakae</name>
    <name type="common">Tanaka's snailfish</name>
    <dbReference type="NCBI Taxonomy" id="230148"/>
    <lineage>
        <taxon>Eukaryota</taxon>
        <taxon>Metazoa</taxon>
        <taxon>Chordata</taxon>
        <taxon>Craniata</taxon>
        <taxon>Vertebrata</taxon>
        <taxon>Euteleostomi</taxon>
        <taxon>Actinopterygii</taxon>
        <taxon>Neopterygii</taxon>
        <taxon>Teleostei</taxon>
        <taxon>Neoteleostei</taxon>
        <taxon>Acanthomorphata</taxon>
        <taxon>Eupercaria</taxon>
        <taxon>Perciformes</taxon>
        <taxon>Cottioidei</taxon>
        <taxon>Cottales</taxon>
        <taxon>Liparidae</taxon>
        <taxon>Liparis</taxon>
    </lineage>
</organism>
<dbReference type="EMBL" id="SRLO01000199">
    <property type="protein sequence ID" value="TNN67729.1"/>
    <property type="molecule type" value="Genomic_DNA"/>
</dbReference>
<proteinExistence type="predicted"/>
<accession>A0A4Z2HPF2</accession>
<feature type="region of interest" description="Disordered" evidence="1">
    <location>
        <begin position="385"/>
        <end position="437"/>
    </location>
</feature>
<dbReference type="OrthoDB" id="6105938at2759"/>